<evidence type="ECO:0000313" key="1">
    <source>
        <dbReference type="EMBL" id="CAD7698861.1"/>
    </source>
</evidence>
<keyword evidence="2" id="KW-1185">Reference proteome</keyword>
<accession>A0A8S1IVA3</accession>
<dbReference type="EMBL" id="CAJHUC010000895">
    <property type="protein sequence ID" value="CAD7698861.1"/>
    <property type="molecule type" value="Genomic_DNA"/>
</dbReference>
<evidence type="ECO:0000313" key="2">
    <source>
        <dbReference type="Proteomes" id="UP000708148"/>
    </source>
</evidence>
<comment type="caution">
    <text evidence="1">The sequence shown here is derived from an EMBL/GenBank/DDBJ whole genome shotgun (WGS) entry which is preliminary data.</text>
</comment>
<dbReference type="Proteomes" id="UP000708148">
    <property type="component" value="Unassembled WGS sequence"/>
</dbReference>
<protein>
    <submittedName>
        <fullName evidence="1">Uncharacterized protein</fullName>
    </submittedName>
</protein>
<name>A0A8S1IVA3_9CHLO</name>
<gene>
    <name evidence="1" type="ORF">OSTQU699_LOCUS4220</name>
</gene>
<proteinExistence type="predicted"/>
<sequence>MEGLSDECRAAPKYGANGRQLLLEAASRLVEEEDFVFARPAPPGFNAKKKLESAFRIRDAGALYEAIPNDEKPFVPYNPRAKLPRYNRQTSVESLTGKYLVLILELVDAAERKALQVLQLCISMHHWTTCWLPCILN</sequence>
<dbReference type="AlphaFoldDB" id="A0A8S1IVA3"/>
<organism evidence="1 2">
    <name type="scientific">Ostreobium quekettii</name>
    <dbReference type="NCBI Taxonomy" id="121088"/>
    <lineage>
        <taxon>Eukaryota</taxon>
        <taxon>Viridiplantae</taxon>
        <taxon>Chlorophyta</taxon>
        <taxon>core chlorophytes</taxon>
        <taxon>Ulvophyceae</taxon>
        <taxon>TCBD clade</taxon>
        <taxon>Bryopsidales</taxon>
        <taxon>Ostreobineae</taxon>
        <taxon>Ostreobiaceae</taxon>
        <taxon>Ostreobium</taxon>
    </lineage>
</organism>
<reference evidence="1" key="1">
    <citation type="submission" date="2020-12" db="EMBL/GenBank/DDBJ databases">
        <authorList>
            <person name="Iha C."/>
        </authorList>
    </citation>
    <scope>NUCLEOTIDE SEQUENCE</scope>
</reference>